<evidence type="ECO:0000313" key="2">
    <source>
        <dbReference type="Proteomes" id="UP000182692"/>
    </source>
</evidence>
<proteinExistence type="predicted"/>
<dbReference type="Proteomes" id="UP000182692">
    <property type="component" value="Unassembled WGS sequence"/>
</dbReference>
<sequence>MDAFLLMIVIVAAVLAVRTCRSYVAYQAQLREFEVNHQKSSGLHKAYQKEIEALKQGNDLNEADVSSQNTHSLCLQK</sequence>
<name>A0A1I5S3X5_9GAMM</name>
<reference evidence="1 2" key="1">
    <citation type="submission" date="2016-10" db="EMBL/GenBank/DDBJ databases">
        <authorList>
            <person name="de Groot N.N."/>
        </authorList>
    </citation>
    <scope>NUCLEOTIDE SEQUENCE [LARGE SCALE GENOMIC DNA]</scope>
    <source>
        <strain evidence="1 2">DSM 15893</strain>
    </source>
</reference>
<dbReference type="OrthoDB" id="5772882at2"/>
<dbReference type="EMBL" id="FOWR01000020">
    <property type="protein sequence ID" value="SFP65389.1"/>
    <property type="molecule type" value="Genomic_DNA"/>
</dbReference>
<dbReference type="AlphaFoldDB" id="A0A1I5S3X5"/>
<organism evidence="1 2">
    <name type="scientific">Enterovibrio norvegicus DSM 15893</name>
    <dbReference type="NCBI Taxonomy" id="1121869"/>
    <lineage>
        <taxon>Bacteria</taxon>
        <taxon>Pseudomonadati</taxon>
        <taxon>Pseudomonadota</taxon>
        <taxon>Gammaproteobacteria</taxon>
        <taxon>Vibrionales</taxon>
        <taxon>Vibrionaceae</taxon>
        <taxon>Enterovibrio</taxon>
    </lineage>
</organism>
<gene>
    <name evidence="1" type="ORF">SAMN03084138_02759</name>
</gene>
<evidence type="ECO:0000313" key="1">
    <source>
        <dbReference type="EMBL" id="SFP65389.1"/>
    </source>
</evidence>
<accession>A0A1I5S3X5</accession>
<protein>
    <submittedName>
        <fullName evidence="1">Uncharacterized protein</fullName>
    </submittedName>
</protein>
<dbReference type="RefSeq" id="WP_017008302.1">
    <property type="nucleotide sequence ID" value="NZ_FOWR01000020.1"/>
</dbReference>
<dbReference type="GeneID" id="35870690"/>